<dbReference type="PIRSF" id="PIRSF021320">
    <property type="entry name" value="DUF984"/>
    <property type="match status" value="1"/>
</dbReference>
<dbReference type="SUPFAM" id="SSF88697">
    <property type="entry name" value="PUA domain-like"/>
    <property type="match status" value="1"/>
</dbReference>
<evidence type="ECO:0000313" key="2">
    <source>
        <dbReference type="EMBL" id="SEB71494.1"/>
    </source>
</evidence>
<dbReference type="PANTHER" id="PTHR39203:SF1">
    <property type="entry name" value="CYTOPLASMIC PROTEIN"/>
    <property type="match status" value="1"/>
</dbReference>
<dbReference type="Pfam" id="PF04266">
    <property type="entry name" value="ASCH"/>
    <property type="match status" value="1"/>
</dbReference>
<feature type="domain" description="ASCH" evidence="1">
    <location>
        <begin position="29"/>
        <end position="152"/>
    </location>
</feature>
<dbReference type="InterPro" id="IPR007374">
    <property type="entry name" value="ASCH_domain"/>
</dbReference>
<dbReference type="RefSeq" id="WP_074671161.1">
    <property type="nucleotide sequence ID" value="NZ_FNTB01000001.1"/>
</dbReference>
<dbReference type="SMART" id="SM01022">
    <property type="entry name" value="ASCH"/>
    <property type="match status" value="1"/>
</dbReference>
<reference evidence="2 3" key="1">
    <citation type="submission" date="2016-10" db="EMBL/GenBank/DDBJ databases">
        <authorList>
            <person name="de Groot N.N."/>
        </authorList>
    </citation>
    <scope>NUCLEOTIDE SEQUENCE [LARGE SCALE GENOMIC DNA]</scope>
    <source>
        <strain evidence="2 3">MAR_2009_71</strain>
    </source>
</reference>
<dbReference type="Proteomes" id="UP000183038">
    <property type="component" value="Unassembled WGS sequence"/>
</dbReference>
<evidence type="ECO:0000313" key="3">
    <source>
        <dbReference type="Proteomes" id="UP000183038"/>
    </source>
</evidence>
<sequence length="153" mass="17679">MENASARNMWGSYLKNHLEDVFHETPKTMYFGDNETNANENANLIKTGVKKAITHSLLGLQNRHEPLPKIGDYIVVTNYNGEAQCIVATTAVTIKPYFSIDSAYAQLEANGDKTLEYWKKYHWDLFSRELQKFNREPRESMIVVCQEFKMVHS</sequence>
<proteinExistence type="predicted"/>
<dbReference type="OrthoDB" id="9807542at2"/>
<dbReference type="EMBL" id="FNTB01000001">
    <property type="protein sequence ID" value="SEB71494.1"/>
    <property type="molecule type" value="Genomic_DNA"/>
</dbReference>
<dbReference type="InterPro" id="IPR009326">
    <property type="entry name" value="DUF984"/>
</dbReference>
<dbReference type="Gene3D" id="3.10.400.10">
    <property type="entry name" value="Sulfate adenylyltransferase"/>
    <property type="match status" value="1"/>
</dbReference>
<accession>A0A1H4LLI1</accession>
<dbReference type="AlphaFoldDB" id="A0A1H4LLI1"/>
<evidence type="ECO:0000259" key="1">
    <source>
        <dbReference type="SMART" id="SM01022"/>
    </source>
</evidence>
<dbReference type="PANTHER" id="PTHR39203">
    <property type="entry name" value="CYTOPLASMIC PROTEIN-RELATED"/>
    <property type="match status" value="1"/>
</dbReference>
<gene>
    <name evidence="2" type="ORF">SAMN05192540_1348</name>
</gene>
<organism evidence="2 3">
    <name type="scientific">Maribacter dokdonensis</name>
    <dbReference type="NCBI Taxonomy" id="320912"/>
    <lineage>
        <taxon>Bacteria</taxon>
        <taxon>Pseudomonadati</taxon>
        <taxon>Bacteroidota</taxon>
        <taxon>Flavobacteriia</taxon>
        <taxon>Flavobacteriales</taxon>
        <taxon>Flavobacteriaceae</taxon>
        <taxon>Maribacter</taxon>
    </lineage>
</organism>
<protein>
    <submittedName>
        <fullName evidence="2">Uncharacterized protein YhfF</fullName>
    </submittedName>
</protein>
<dbReference type="InterPro" id="IPR015947">
    <property type="entry name" value="PUA-like_sf"/>
</dbReference>
<name>A0A1H4LLI1_9FLAO</name>